<dbReference type="AlphaFoldDB" id="A0A9X1PD27"/>
<comment type="caution">
    <text evidence="1">The sequence shown here is derived from an EMBL/GenBank/DDBJ whole genome shotgun (WGS) entry which is preliminary data.</text>
</comment>
<dbReference type="Gene3D" id="1.10.10.10">
    <property type="entry name" value="Winged helix-like DNA-binding domain superfamily/Winged helix DNA-binding domain"/>
    <property type="match status" value="1"/>
</dbReference>
<dbReference type="InterPro" id="IPR000944">
    <property type="entry name" value="Tscrpt_reg_Rrf2"/>
</dbReference>
<dbReference type="Proteomes" id="UP001139700">
    <property type="component" value="Unassembled WGS sequence"/>
</dbReference>
<dbReference type="PANTHER" id="PTHR33221:SF15">
    <property type="entry name" value="HTH-TYPE TRANSCRIPTIONAL REGULATOR YWGB-RELATED"/>
    <property type="match status" value="1"/>
</dbReference>
<gene>
    <name evidence="1" type="ORF">LXM24_12985</name>
</gene>
<dbReference type="RefSeq" id="WP_234613533.1">
    <property type="nucleotide sequence ID" value="NZ_CP098806.1"/>
</dbReference>
<dbReference type="EMBL" id="JAJTTA010000002">
    <property type="protein sequence ID" value="MCF0041007.1"/>
    <property type="molecule type" value="Genomic_DNA"/>
</dbReference>
<dbReference type="PROSITE" id="PS51197">
    <property type="entry name" value="HTH_RRF2_2"/>
    <property type="match status" value="1"/>
</dbReference>
<dbReference type="InterPro" id="IPR036388">
    <property type="entry name" value="WH-like_DNA-bd_sf"/>
</dbReference>
<evidence type="ECO:0000313" key="1">
    <source>
        <dbReference type="EMBL" id="MCF0041007.1"/>
    </source>
</evidence>
<dbReference type="GO" id="GO:0005829">
    <property type="term" value="C:cytosol"/>
    <property type="evidence" value="ECO:0007669"/>
    <property type="project" value="TreeGrafter"/>
</dbReference>
<dbReference type="InterPro" id="IPR036390">
    <property type="entry name" value="WH_DNA-bd_sf"/>
</dbReference>
<dbReference type="PANTHER" id="PTHR33221">
    <property type="entry name" value="WINGED HELIX-TURN-HELIX TRANSCRIPTIONAL REGULATOR, RRF2 FAMILY"/>
    <property type="match status" value="1"/>
</dbReference>
<dbReference type="SUPFAM" id="SSF46785">
    <property type="entry name" value="Winged helix' DNA-binding domain"/>
    <property type="match status" value="1"/>
</dbReference>
<reference evidence="1" key="1">
    <citation type="submission" date="2021-12" db="EMBL/GenBank/DDBJ databases">
        <title>Novel species in genus Dyadobacter.</title>
        <authorList>
            <person name="Ma C."/>
        </authorList>
    </citation>
    <scope>NUCLEOTIDE SEQUENCE</scope>
    <source>
        <strain evidence="1">CY399</strain>
    </source>
</reference>
<sequence>MNNGRFAISVHILSLLAFEPEGWLSSEFLAGSININPVLVRKELGNLRAHGLVISKEGKTGGSKLARSAESIFMSEIYDAVRQNDLLGKSINSPNPECNVGRQINDYLGDLYTEAELALRSVLGKKSLADFCQNFESEHTKN</sequence>
<proteinExistence type="predicted"/>
<protein>
    <submittedName>
        <fullName evidence="1">Rrf2 family transcriptional regulator</fullName>
    </submittedName>
</protein>
<evidence type="ECO:0000313" key="2">
    <source>
        <dbReference type="Proteomes" id="UP001139700"/>
    </source>
</evidence>
<dbReference type="Pfam" id="PF02082">
    <property type="entry name" value="Rrf2"/>
    <property type="match status" value="1"/>
</dbReference>
<organism evidence="1 2">
    <name type="scientific">Dyadobacter fanqingshengii</name>
    <dbReference type="NCBI Taxonomy" id="2906443"/>
    <lineage>
        <taxon>Bacteria</taxon>
        <taxon>Pseudomonadati</taxon>
        <taxon>Bacteroidota</taxon>
        <taxon>Cytophagia</taxon>
        <taxon>Cytophagales</taxon>
        <taxon>Spirosomataceae</taxon>
        <taxon>Dyadobacter</taxon>
    </lineage>
</organism>
<keyword evidence="2" id="KW-1185">Reference proteome</keyword>
<name>A0A9X1PD27_9BACT</name>
<dbReference type="GO" id="GO:0003700">
    <property type="term" value="F:DNA-binding transcription factor activity"/>
    <property type="evidence" value="ECO:0007669"/>
    <property type="project" value="TreeGrafter"/>
</dbReference>
<accession>A0A9X1PD27</accession>